<comment type="caution">
    <text evidence="1">The sequence shown here is derived from an EMBL/GenBank/DDBJ whole genome shotgun (WGS) entry which is preliminary data.</text>
</comment>
<dbReference type="Proteomes" id="UP001500325">
    <property type="component" value="Unassembled WGS sequence"/>
</dbReference>
<organism evidence="1 2">
    <name type="scientific">Pseudonocardia yuanmonensis</name>
    <dbReference type="NCBI Taxonomy" id="1095914"/>
    <lineage>
        <taxon>Bacteria</taxon>
        <taxon>Bacillati</taxon>
        <taxon>Actinomycetota</taxon>
        <taxon>Actinomycetes</taxon>
        <taxon>Pseudonocardiales</taxon>
        <taxon>Pseudonocardiaceae</taxon>
        <taxon>Pseudonocardia</taxon>
    </lineage>
</organism>
<keyword evidence="2" id="KW-1185">Reference proteome</keyword>
<protein>
    <submittedName>
        <fullName evidence="1">Uncharacterized protein</fullName>
    </submittedName>
</protein>
<name>A0ABP8WY46_9PSEU</name>
<evidence type="ECO:0000313" key="1">
    <source>
        <dbReference type="EMBL" id="GAA4696146.1"/>
    </source>
</evidence>
<reference evidence="2" key="1">
    <citation type="journal article" date="2019" name="Int. J. Syst. Evol. Microbiol.">
        <title>The Global Catalogue of Microorganisms (GCM) 10K type strain sequencing project: providing services to taxonomists for standard genome sequencing and annotation.</title>
        <authorList>
            <consortium name="The Broad Institute Genomics Platform"/>
            <consortium name="The Broad Institute Genome Sequencing Center for Infectious Disease"/>
            <person name="Wu L."/>
            <person name="Ma J."/>
        </authorList>
    </citation>
    <scope>NUCLEOTIDE SEQUENCE [LARGE SCALE GENOMIC DNA]</scope>
    <source>
        <strain evidence="2">JCM 18055</strain>
    </source>
</reference>
<proteinExistence type="predicted"/>
<evidence type="ECO:0000313" key="2">
    <source>
        <dbReference type="Proteomes" id="UP001500325"/>
    </source>
</evidence>
<sequence>MARVARILKDLGRPRPAPGGTLRRALVLLPLIGSLVRRAPRA</sequence>
<dbReference type="EMBL" id="BAABIC010000012">
    <property type="protein sequence ID" value="GAA4696146.1"/>
    <property type="molecule type" value="Genomic_DNA"/>
</dbReference>
<accession>A0ABP8WY46</accession>
<gene>
    <name evidence="1" type="ORF">GCM10023215_37670</name>
</gene>